<reference evidence="3 4" key="1">
    <citation type="submission" date="2019-02" db="EMBL/GenBank/DDBJ databases">
        <title>Deep-cultivation of Planctomycetes and their phenomic and genomic characterization uncovers novel biology.</title>
        <authorList>
            <person name="Wiegand S."/>
            <person name="Jogler M."/>
            <person name="Boedeker C."/>
            <person name="Pinto D."/>
            <person name="Vollmers J."/>
            <person name="Rivas-Marin E."/>
            <person name="Kohn T."/>
            <person name="Peeters S.H."/>
            <person name="Heuer A."/>
            <person name="Rast P."/>
            <person name="Oberbeckmann S."/>
            <person name="Bunk B."/>
            <person name="Jeske O."/>
            <person name="Meyerdierks A."/>
            <person name="Storesund J.E."/>
            <person name="Kallscheuer N."/>
            <person name="Luecker S."/>
            <person name="Lage O.M."/>
            <person name="Pohl T."/>
            <person name="Merkel B.J."/>
            <person name="Hornburger P."/>
            <person name="Mueller R.-W."/>
            <person name="Bruemmer F."/>
            <person name="Labrenz M."/>
            <person name="Spormann A.M."/>
            <person name="Op Den Camp H."/>
            <person name="Overmann J."/>
            <person name="Amann R."/>
            <person name="Jetten M.S.M."/>
            <person name="Mascher T."/>
            <person name="Medema M.H."/>
            <person name="Devos D.P."/>
            <person name="Kaster A.-K."/>
            <person name="Ovreas L."/>
            <person name="Rohde M."/>
            <person name="Galperin M.Y."/>
            <person name="Jogler C."/>
        </authorList>
    </citation>
    <scope>NUCLEOTIDE SEQUENCE [LARGE SCALE GENOMIC DNA]</scope>
    <source>
        <strain evidence="3 4">KOR42</strain>
    </source>
</reference>
<dbReference type="RefSeq" id="WP_146508774.1">
    <property type="nucleotide sequence ID" value="NZ_SIHI01000001.1"/>
</dbReference>
<dbReference type="GO" id="GO:0016788">
    <property type="term" value="F:hydrolase activity, acting on ester bonds"/>
    <property type="evidence" value="ECO:0007669"/>
    <property type="project" value="UniProtKB-ARBA"/>
</dbReference>
<dbReference type="EMBL" id="SIHI01000001">
    <property type="protein sequence ID" value="TWT58406.1"/>
    <property type="molecule type" value="Genomic_DNA"/>
</dbReference>
<evidence type="ECO:0000313" key="3">
    <source>
        <dbReference type="EMBL" id="TWT58406.1"/>
    </source>
</evidence>
<name>A0A5C5X5W0_9PLAN</name>
<accession>A0A5C5X5W0</accession>
<dbReference type="OrthoDB" id="209830at2"/>
<gene>
    <name evidence="3" type="ORF">KOR42_17800</name>
</gene>
<evidence type="ECO:0000256" key="1">
    <source>
        <dbReference type="ARBA" id="ARBA00022801"/>
    </source>
</evidence>
<feature type="domain" description="Sialate O-acetylesterase" evidence="2">
    <location>
        <begin position="53"/>
        <end position="310"/>
    </location>
</feature>
<dbReference type="InterPro" id="IPR036514">
    <property type="entry name" value="SGNH_hydro_sf"/>
</dbReference>
<dbReference type="SUPFAM" id="SSF52266">
    <property type="entry name" value="SGNH hydrolase"/>
    <property type="match status" value="1"/>
</dbReference>
<dbReference type="AlphaFoldDB" id="A0A5C5X5W0"/>
<organism evidence="3 4">
    <name type="scientific">Thalassoglobus neptunius</name>
    <dbReference type="NCBI Taxonomy" id="1938619"/>
    <lineage>
        <taxon>Bacteria</taxon>
        <taxon>Pseudomonadati</taxon>
        <taxon>Planctomycetota</taxon>
        <taxon>Planctomycetia</taxon>
        <taxon>Planctomycetales</taxon>
        <taxon>Planctomycetaceae</taxon>
        <taxon>Thalassoglobus</taxon>
    </lineage>
</organism>
<evidence type="ECO:0000259" key="2">
    <source>
        <dbReference type="Pfam" id="PF03629"/>
    </source>
</evidence>
<dbReference type="InterPro" id="IPR052940">
    <property type="entry name" value="Carb_Esterase_6"/>
</dbReference>
<keyword evidence="4" id="KW-1185">Reference proteome</keyword>
<evidence type="ECO:0000313" key="4">
    <source>
        <dbReference type="Proteomes" id="UP000317243"/>
    </source>
</evidence>
<protein>
    <recommendedName>
        <fullName evidence="2">Sialate O-acetylesterase domain-containing protein</fullName>
    </recommendedName>
</protein>
<dbReference type="Proteomes" id="UP000317243">
    <property type="component" value="Unassembled WGS sequence"/>
</dbReference>
<dbReference type="Pfam" id="PF03629">
    <property type="entry name" value="SASA"/>
    <property type="match status" value="1"/>
</dbReference>
<dbReference type="InterPro" id="IPR005181">
    <property type="entry name" value="SASA"/>
</dbReference>
<comment type="caution">
    <text evidence="3">The sequence shown here is derived from an EMBL/GenBank/DDBJ whole genome shotgun (WGS) entry which is preliminary data.</text>
</comment>
<dbReference type="PANTHER" id="PTHR31988">
    <property type="entry name" value="ESTERASE, PUTATIVE (DUF303)-RELATED"/>
    <property type="match status" value="1"/>
</dbReference>
<dbReference type="PANTHER" id="PTHR31988:SF19">
    <property type="entry name" value="9-O-ACETYL-N-ACETYLNEURAMINIC ACID DEACETYLASE-RELATED"/>
    <property type="match status" value="1"/>
</dbReference>
<sequence>MFQLDALSFSRSRLHIGLIVFILGCLWSPLILAQTPESAFNKDPWPASKEGPVKVFILAGQSNMQGHASLRTLEYLIYNSETAKEYQHWKDKDGLWTQRNDVWVWTTDGPRSGSLKPGFGAREFKIGPELGFGWVVGEAFDEQVLLIKTCWGGRSVRRDFLSPSSKQPDAEQLQADLERAQRRNPMATLEEVQQSYGKDYRLMLEHVSEVLDSADQLFPDAGKSRTYELSGFVWFQGWNDMVDREQREEKYQQYTVRLATMIEDLRRDLSAPDLPVVIGELGANGKRGDFQAAQRAAAESLDNVAFVPTVEFWDSETAELAEREVWKTPQWTEYYNVGSDRGYHYLGSAKILTRIGQALGVEMVELVKQSPKTAP</sequence>
<proteinExistence type="predicted"/>
<dbReference type="Gene3D" id="3.40.50.1110">
    <property type="entry name" value="SGNH hydrolase"/>
    <property type="match status" value="1"/>
</dbReference>
<keyword evidence="1" id="KW-0378">Hydrolase</keyword>